<proteinExistence type="predicted"/>
<dbReference type="InterPro" id="IPR050602">
    <property type="entry name" value="Malonyl-ACP_OMT"/>
</dbReference>
<evidence type="ECO:0000313" key="5">
    <source>
        <dbReference type="Proteomes" id="UP000028878"/>
    </source>
</evidence>
<dbReference type="GO" id="GO:0032259">
    <property type="term" value="P:methylation"/>
    <property type="evidence" value="ECO:0007669"/>
    <property type="project" value="UniProtKB-KW"/>
</dbReference>
<feature type="compositionally biased region" description="Polar residues" evidence="3">
    <location>
        <begin position="9"/>
        <end position="18"/>
    </location>
</feature>
<dbReference type="InterPro" id="IPR029063">
    <property type="entry name" value="SAM-dependent_MTases_sf"/>
</dbReference>
<dbReference type="PANTHER" id="PTHR13090:SF1">
    <property type="entry name" value="ARGININE-HYDROXYLASE NDUFAF5, MITOCHONDRIAL"/>
    <property type="match status" value="1"/>
</dbReference>
<dbReference type="AlphaFoldDB" id="A0A1L1P7R3"/>
<dbReference type="GO" id="GO:0008168">
    <property type="term" value="F:methyltransferase activity"/>
    <property type="evidence" value="ECO:0007669"/>
    <property type="project" value="UniProtKB-KW"/>
</dbReference>
<name>A0A1L1P7R3_HYDIT</name>
<protein>
    <submittedName>
        <fullName evidence="4">Biotin synthesis protein BioC</fullName>
    </submittedName>
</protein>
<keyword evidence="1" id="KW-0489">Methyltransferase</keyword>
<gene>
    <name evidence="4" type="ORF">BN948_00258</name>
</gene>
<sequence>MAGSCRPTALNSSPSDTSDAVPGLDAVACARWQGLPRQGSPWLHEEVAGRMLERLQWFREPPTSWLHWEPVLGGLQAHARLRAALPQAECQVWSHDLAGTLAATREPAPRSWNPLRRSRWVEALTADPQRPVQMLWANMGLHAEPQPQRLIARWHSHIATGGFLMFACLGPDSLRELRAVWAAEGWPAPAHDFTDMHDWGDMLVHGGFAEPVMDMERLELTYGSAAGLVEELRGFGRNLSVGRFAACRGRAWYERMLAAIEAHGSRAADGRLRLTIEIVYGHAFKAAPRPARGDATTVPLDALRNQLRQRRG</sequence>
<dbReference type="EMBL" id="CCAE010000001">
    <property type="protein sequence ID" value="CDN85862.1"/>
    <property type="molecule type" value="Genomic_DNA"/>
</dbReference>
<evidence type="ECO:0000256" key="3">
    <source>
        <dbReference type="SAM" id="MobiDB-lite"/>
    </source>
</evidence>
<evidence type="ECO:0000313" key="4">
    <source>
        <dbReference type="EMBL" id="CDN85862.1"/>
    </source>
</evidence>
<evidence type="ECO:0000256" key="2">
    <source>
        <dbReference type="ARBA" id="ARBA00022679"/>
    </source>
</evidence>
<accession>A0A1L1P7R3</accession>
<evidence type="ECO:0000256" key="1">
    <source>
        <dbReference type="ARBA" id="ARBA00022603"/>
    </source>
</evidence>
<feature type="region of interest" description="Disordered" evidence="3">
    <location>
        <begin position="1"/>
        <end position="20"/>
    </location>
</feature>
<reference evidence="5" key="2">
    <citation type="submission" date="2014-11" db="EMBL/GenBank/DDBJ databases">
        <title>Draft genome sequence of Hydrogenophaga intermedia S1.</title>
        <authorList>
            <person name="Gan H.M."/>
            <person name="Chew T.H."/>
            <person name="Stolz A."/>
        </authorList>
    </citation>
    <scope>NUCLEOTIDE SEQUENCE [LARGE SCALE GENOMIC DNA]</scope>
    <source>
        <strain evidence="5">S1</strain>
    </source>
</reference>
<reference evidence="5" key="1">
    <citation type="submission" date="2014-02" db="EMBL/GenBank/DDBJ databases">
        <authorList>
            <person name="Gan H."/>
        </authorList>
    </citation>
    <scope>NUCLEOTIDE SEQUENCE [LARGE SCALE GENOMIC DNA]</scope>
    <source>
        <strain evidence="5">S1</strain>
    </source>
</reference>
<organism evidence="4 5">
    <name type="scientific">Hydrogenophaga intermedia</name>
    <dbReference type="NCBI Taxonomy" id="65786"/>
    <lineage>
        <taxon>Bacteria</taxon>
        <taxon>Pseudomonadati</taxon>
        <taxon>Pseudomonadota</taxon>
        <taxon>Betaproteobacteria</taxon>
        <taxon>Burkholderiales</taxon>
        <taxon>Comamonadaceae</taxon>
        <taxon>Hydrogenophaga</taxon>
    </lineage>
</organism>
<dbReference type="Gene3D" id="3.40.50.150">
    <property type="entry name" value="Vaccinia Virus protein VP39"/>
    <property type="match status" value="1"/>
</dbReference>
<keyword evidence="2" id="KW-0808">Transferase</keyword>
<dbReference type="Proteomes" id="UP000028878">
    <property type="component" value="Unassembled WGS sequence"/>
</dbReference>
<dbReference type="PANTHER" id="PTHR13090">
    <property type="entry name" value="ARGININE-HYDROXYLASE NDUFAF5, MITOCHONDRIAL"/>
    <property type="match status" value="1"/>
</dbReference>
<keyword evidence="5" id="KW-1185">Reference proteome</keyword>
<dbReference type="SUPFAM" id="SSF53335">
    <property type="entry name" value="S-adenosyl-L-methionine-dependent methyltransferases"/>
    <property type="match status" value="1"/>
</dbReference>